<dbReference type="AlphaFoldDB" id="A0A8W8K5R3"/>
<organism evidence="3 4">
    <name type="scientific">Magallana gigas</name>
    <name type="common">Pacific oyster</name>
    <name type="synonym">Crassostrea gigas</name>
    <dbReference type="NCBI Taxonomy" id="29159"/>
    <lineage>
        <taxon>Eukaryota</taxon>
        <taxon>Metazoa</taxon>
        <taxon>Spiralia</taxon>
        <taxon>Lophotrochozoa</taxon>
        <taxon>Mollusca</taxon>
        <taxon>Bivalvia</taxon>
        <taxon>Autobranchia</taxon>
        <taxon>Pteriomorphia</taxon>
        <taxon>Ostreida</taxon>
        <taxon>Ostreoidea</taxon>
        <taxon>Ostreidae</taxon>
        <taxon>Magallana</taxon>
    </lineage>
</organism>
<accession>A0A8W8K5R3</accession>
<dbReference type="GO" id="GO:0015297">
    <property type="term" value="F:antiporter activity"/>
    <property type="evidence" value="ECO:0007669"/>
    <property type="project" value="InterPro"/>
</dbReference>
<feature type="transmembrane region" description="Helical" evidence="2">
    <location>
        <begin position="106"/>
        <end position="127"/>
    </location>
</feature>
<dbReference type="PANTHER" id="PTHR11206">
    <property type="entry name" value="MULTIDRUG RESISTANCE PROTEIN"/>
    <property type="match status" value="1"/>
</dbReference>
<evidence type="ECO:0000313" key="3">
    <source>
        <dbReference type="EnsemblMetazoa" id="G22546.1:cds"/>
    </source>
</evidence>
<keyword evidence="4" id="KW-1185">Reference proteome</keyword>
<sequence>MITGVVFGMGIAASMRVGIHLGAGNAEQAHVSARVTICFGSCFAVAIAVLLISLKDAVPHFFSNDEAVVTLASSITPLLAIFKFFEIYQSMCAGILRGIGFQAFGAVVNFIGNFLIALPVALSLMFASSLSVAGAWWGTIIGAIVLSVAYSIRIFTVDWKLESIKARKRAGVEIEDITCIVGIEIIFLAVNDEAENIHMGDRNREIKDYRSFDTSAQSGEVSSNTPTSSATNNLEVYSQVAILVIVSLIFAGGLSIRLTVKPN</sequence>
<evidence type="ECO:0000256" key="1">
    <source>
        <dbReference type="ARBA" id="ARBA00010199"/>
    </source>
</evidence>
<comment type="similarity">
    <text evidence="1">Belongs to the multi antimicrobial extrusion (MATE) (TC 2.A.66.1) family.</text>
</comment>
<dbReference type="InterPro" id="IPR002528">
    <property type="entry name" value="MATE_fam"/>
</dbReference>
<dbReference type="GO" id="GO:0042910">
    <property type="term" value="F:xenobiotic transmembrane transporter activity"/>
    <property type="evidence" value="ECO:0007669"/>
    <property type="project" value="InterPro"/>
</dbReference>
<name>A0A8W8K5R3_MAGGI</name>
<feature type="transmembrane region" description="Helical" evidence="2">
    <location>
        <begin position="133"/>
        <end position="152"/>
    </location>
</feature>
<keyword evidence="2" id="KW-0472">Membrane</keyword>
<reference evidence="3" key="1">
    <citation type="submission" date="2022-08" db="UniProtKB">
        <authorList>
            <consortium name="EnsemblMetazoa"/>
        </authorList>
    </citation>
    <scope>IDENTIFICATION</scope>
    <source>
        <strain evidence="3">05x7-T-G4-1.051#20</strain>
    </source>
</reference>
<keyword evidence="2" id="KW-1133">Transmembrane helix</keyword>
<keyword evidence="2" id="KW-0812">Transmembrane</keyword>
<feature type="transmembrane region" description="Helical" evidence="2">
    <location>
        <begin position="67"/>
        <end position="85"/>
    </location>
</feature>
<dbReference type="EnsemblMetazoa" id="G22546.1">
    <property type="protein sequence ID" value="G22546.1:cds"/>
    <property type="gene ID" value="G22546"/>
</dbReference>
<evidence type="ECO:0000256" key="2">
    <source>
        <dbReference type="SAM" id="Phobius"/>
    </source>
</evidence>
<proteinExistence type="inferred from homology"/>
<feature type="transmembrane region" description="Helical" evidence="2">
    <location>
        <begin position="236"/>
        <end position="260"/>
    </location>
</feature>
<dbReference type="Proteomes" id="UP000005408">
    <property type="component" value="Unassembled WGS sequence"/>
</dbReference>
<evidence type="ECO:0000313" key="4">
    <source>
        <dbReference type="Proteomes" id="UP000005408"/>
    </source>
</evidence>
<evidence type="ECO:0008006" key="5">
    <source>
        <dbReference type="Google" id="ProtNLM"/>
    </source>
</evidence>
<feature type="transmembrane region" description="Helical" evidence="2">
    <location>
        <begin position="35"/>
        <end position="55"/>
    </location>
</feature>
<dbReference type="GO" id="GO:0016020">
    <property type="term" value="C:membrane"/>
    <property type="evidence" value="ECO:0007669"/>
    <property type="project" value="InterPro"/>
</dbReference>
<feature type="transmembrane region" description="Helical" evidence="2">
    <location>
        <begin position="6"/>
        <end position="23"/>
    </location>
</feature>
<dbReference type="Pfam" id="PF01554">
    <property type="entry name" value="MatE"/>
    <property type="match status" value="1"/>
</dbReference>
<protein>
    <recommendedName>
        <fullName evidence="5">Multidrug and toxin extrusion protein 1</fullName>
    </recommendedName>
</protein>